<name>A0A2J6RTS5_HYAVF</name>
<feature type="domain" description="Heterokaryon incompatibility" evidence="1">
    <location>
        <begin position="22"/>
        <end position="119"/>
    </location>
</feature>
<reference evidence="2 3" key="1">
    <citation type="submission" date="2016-04" db="EMBL/GenBank/DDBJ databases">
        <title>A degradative enzymes factory behind the ericoid mycorrhizal symbiosis.</title>
        <authorList>
            <consortium name="DOE Joint Genome Institute"/>
            <person name="Martino E."/>
            <person name="Morin E."/>
            <person name="Grelet G."/>
            <person name="Kuo A."/>
            <person name="Kohler A."/>
            <person name="Daghino S."/>
            <person name="Barry K."/>
            <person name="Choi C."/>
            <person name="Cichocki N."/>
            <person name="Clum A."/>
            <person name="Copeland A."/>
            <person name="Hainaut M."/>
            <person name="Haridas S."/>
            <person name="Labutti K."/>
            <person name="Lindquist E."/>
            <person name="Lipzen A."/>
            <person name="Khouja H.-R."/>
            <person name="Murat C."/>
            <person name="Ohm R."/>
            <person name="Olson A."/>
            <person name="Spatafora J."/>
            <person name="Veneault-Fourrey C."/>
            <person name="Henrissat B."/>
            <person name="Grigoriev I."/>
            <person name="Martin F."/>
            <person name="Perotto S."/>
        </authorList>
    </citation>
    <scope>NUCLEOTIDE SEQUENCE [LARGE SCALE GENOMIC DNA]</scope>
    <source>
        <strain evidence="2 3">F</strain>
    </source>
</reference>
<gene>
    <name evidence="2" type="ORF">L207DRAFT_582343</name>
</gene>
<evidence type="ECO:0000313" key="2">
    <source>
        <dbReference type="EMBL" id="PMD41922.1"/>
    </source>
</evidence>
<dbReference type="PANTHER" id="PTHR10622:SF10">
    <property type="entry name" value="HET DOMAIN-CONTAINING PROTEIN"/>
    <property type="match status" value="1"/>
</dbReference>
<dbReference type="InterPro" id="IPR010730">
    <property type="entry name" value="HET"/>
</dbReference>
<proteinExistence type="predicted"/>
<sequence length="143" mass="16440">MWLIDTKTLKLKYVTNPEDERYAIFSHTWGSDEVTFEDMKNPAVAQGKLGYQKILKTCKRAEARGLFYAWVDTCCIDKSSSAELSESINSMFWWYSLSVVCFAWLEDWKPRTDSGIESMGWFQMVHARLDSPGIDCASTSRVP</sequence>
<dbReference type="STRING" id="1149755.A0A2J6RTS5"/>
<keyword evidence="3" id="KW-1185">Reference proteome</keyword>
<dbReference type="AlphaFoldDB" id="A0A2J6RTS5"/>
<dbReference type="EMBL" id="KZ613944">
    <property type="protein sequence ID" value="PMD41922.1"/>
    <property type="molecule type" value="Genomic_DNA"/>
</dbReference>
<protein>
    <submittedName>
        <fullName evidence="2">HET-domain-containing protein</fullName>
    </submittedName>
</protein>
<evidence type="ECO:0000313" key="3">
    <source>
        <dbReference type="Proteomes" id="UP000235786"/>
    </source>
</evidence>
<dbReference type="Proteomes" id="UP000235786">
    <property type="component" value="Unassembled WGS sequence"/>
</dbReference>
<organism evidence="2 3">
    <name type="scientific">Hyaloscypha variabilis (strain UAMH 11265 / GT02V1 / F)</name>
    <name type="common">Meliniomyces variabilis</name>
    <dbReference type="NCBI Taxonomy" id="1149755"/>
    <lineage>
        <taxon>Eukaryota</taxon>
        <taxon>Fungi</taxon>
        <taxon>Dikarya</taxon>
        <taxon>Ascomycota</taxon>
        <taxon>Pezizomycotina</taxon>
        <taxon>Leotiomycetes</taxon>
        <taxon>Helotiales</taxon>
        <taxon>Hyaloscyphaceae</taxon>
        <taxon>Hyaloscypha</taxon>
        <taxon>Hyaloscypha variabilis</taxon>
    </lineage>
</organism>
<dbReference type="OrthoDB" id="674604at2759"/>
<dbReference type="Pfam" id="PF06985">
    <property type="entry name" value="HET"/>
    <property type="match status" value="1"/>
</dbReference>
<evidence type="ECO:0000259" key="1">
    <source>
        <dbReference type="Pfam" id="PF06985"/>
    </source>
</evidence>
<accession>A0A2J6RTS5</accession>
<dbReference type="PANTHER" id="PTHR10622">
    <property type="entry name" value="HET DOMAIN-CONTAINING PROTEIN"/>
    <property type="match status" value="1"/>
</dbReference>